<feature type="compositionally biased region" description="Basic and acidic residues" evidence="1">
    <location>
        <begin position="167"/>
        <end position="176"/>
    </location>
</feature>
<keyword evidence="3" id="KW-1185">Reference proteome</keyword>
<feature type="region of interest" description="Disordered" evidence="1">
    <location>
        <begin position="136"/>
        <end position="178"/>
    </location>
</feature>
<gene>
    <name evidence="2" type="ORF">BJ508DRAFT_358145</name>
</gene>
<feature type="compositionally biased region" description="Polar residues" evidence="1">
    <location>
        <begin position="140"/>
        <end position="149"/>
    </location>
</feature>
<proteinExistence type="predicted"/>
<evidence type="ECO:0000313" key="2">
    <source>
        <dbReference type="EMBL" id="RPA86544.1"/>
    </source>
</evidence>
<sequence>MLMNNYVDQAEPFSRRLKRNGGKLPVRPVPSAVAVVNDRISSPTASLNGGSAYSSRPASVGRHSALSVKMDYSFSHAAQQPSSPQSETEQAPSVNTNMAASLGALRSALASSTYPAYAAFKRSPSVAGHASNKFDHAASRTDTTSSNKSGIAPFPRSHASQSGVRKHSSDKSKSDPVSDVAKNFFRTNRRLKEFLTSHGALDLLPEGMVIVDKNHVSEELKNSIFDMESPCITPPAPSTDLVVVAPPDYDYDYFSEEPQISSLSIRADSLTLDSDFVYRNHNEIGRLEQPNPVSKPSLLEMDDSMLSAYGYNFARAVDQSGFTDRLYQGQGLCQGSARSRGSAFGHAQLFADDKDSRAFGFAFNAQPEEIGQGQTSLNVKAPEFTPRLTQQVPLSAARARRTNNLGNGVYFKPAQLMRTSTDPDKDWA</sequence>
<evidence type="ECO:0000313" key="3">
    <source>
        <dbReference type="Proteomes" id="UP000275078"/>
    </source>
</evidence>
<organism evidence="2 3">
    <name type="scientific">Ascobolus immersus RN42</name>
    <dbReference type="NCBI Taxonomy" id="1160509"/>
    <lineage>
        <taxon>Eukaryota</taxon>
        <taxon>Fungi</taxon>
        <taxon>Dikarya</taxon>
        <taxon>Ascomycota</taxon>
        <taxon>Pezizomycotina</taxon>
        <taxon>Pezizomycetes</taxon>
        <taxon>Pezizales</taxon>
        <taxon>Ascobolaceae</taxon>
        <taxon>Ascobolus</taxon>
    </lineage>
</organism>
<evidence type="ECO:0000256" key="1">
    <source>
        <dbReference type="SAM" id="MobiDB-lite"/>
    </source>
</evidence>
<dbReference type="Proteomes" id="UP000275078">
    <property type="component" value="Unassembled WGS sequence"/>
</dbReference>
<accession>A0A3N4IXZ9</accession>
<dbReference type="AlphaFoldDB" id="A0A3N4IXZ9"/>
<name>A0A3N4IXZ9_ASCIM</name>
<dbReference type="EMBL" id="ML119649">
    <property type="protein sequence ID" value="RPA86544.1"/>
    <property type="molecule type" value="Genomic_DNA"/>
</dbReference>
<reference evidence="2 3" key="1">
    <citation type="journal article" date="2018" name="Nat. Ecol. Evol.">
        <title>Pezizomycetes genomes reveal the molecular basis of ectomycorrhizal truffle lifestyle.</title>
        <authorList>
            <person name="Murat C."/>
            <person name="Payen T."/>
            <person name="Noel B."/>
            <person name="Kuo A."/>
            <person name="Morin E."/>
            <person name="Chen J."/>
            <person name="Kohler A."/>
            <person name="Krizsan K."/>
            <person name="Balestrini R."/>
            <person name="Da Silva C."/>
            <person name="Montanini B."/>
            <person name="Hainaut M."/>
            <person name="Levati E."/>
            <person name="Barry K.W."/>
            <person name="Belfiori B."/>
            <person name="Cichocki N."/>
            <person name="Clum A."/>
            <person name="Dockter R.B."/>
            <person name="Fauchery L."/>
            <person name="Guy J."/>
            <person name="Iotti M."/>
            <person name="Le Tacon F."/>
            <person name="Lindquist E.A."/>
            <person name="Lipzen A."/>
            <person name="Malagnac F."/>
            <person name="Mello A."/>
            <person name="Molinier V."/>
            <person name="Miyauchi S."/>
            <person name="Poulain J."/>
            <person name="Riccioni C."/>
            <person name="Rubini A."/>
            <person name="Sitrit Y."/>
            <person name="Splivallo R."/>
            <person name="Traeger S."/>
            <person name="Wang M."/>
            <person name="Zifcakova L."/>
            <person name="Wipf D."/>
            <person name="Zambonelli A."/>
            <person name="Paolocci F."/>
            <person name="Nowrousian M."/>
            <person name="Ottonello S."/>
            <person name="Baldrian P."/>
            <person name="Spatafora J.W."/>
            <person name="Henrissat B."/>
            <person name="Nagy L.G."/>
            <person name="Aury J.M."/>
            <person name="Wincker P."/>
            <person name="Grigoriev I.V."/>
            <person name="Bonfante P."/>
            <person name="Martin F.M."/>
        </authorList>
    </citation>
    <scope>NUCLEOTIDE SEQUENCE [LARGE SCALE GENOMIC DNA]</scope>
    <source>
        <strain evidence="2 3">RN42</strain>
    </source>
</reference>
<protein>
    <submittedName>
        <fullName evidence="2">Uncharacterized protein</fullName>
    </submittedName>
</protein>